<proteinExistence type="inferred from homology"/>
<dbReference type="HAMAP" id="MF_00995">
    <property type="entry name" value="MqnA"/>
    <property type="match status" value="1"/>
</dbReference>
<keyword evidence="2 4" id="KW-0474">Menaquinone biosynthesis</keyword>
<name>A0A7T0C0V0_9BACT</name>
<reference evidence="6" key="1">
    <citation type="submission" date="2020-02" db="EMBL/GenBank/DDBJ databases">
        <title>Genomic and physiological characterization of two novel Nitrospinaceae genera.</title>
        <authorList>
            <person name="Mueller A.J."/>
            <person name="Jung M.-Y."/>
            <person name="Strachan C.R."/>
            <person name="Herbold C.W."/>
            <person name="Kirkegaard R.H."/>
            <person name="Daims H."/>
        </authorList>
    </citation>
    <scope>NUCLEOTIDE SEQUENCE [LARGE SCALE GENOMIC DNA]</scope>
</reference>
<keyword evidence="3 4" id="KW-0456">Lyase</keyword>
<dbReference type="InterPro" id="IPR003773">
    <property type="entry name" value="Menaquinone_biosynth"/>
</dbReference>
<dbReference type="Proteomes" id="UP000594464">
    <property type="component" value="Chromosome"/>
</dbReference>
<comment type="catalytic activity">
    <reaction evidence="4">
        <text>chorismate = 3-[(1-carboxyvinyl)-oxy]benzoate + H2O</text>
        <dbReference type="Rhea" id="RHEA:40051"/>
        <dbReference type="ChEBI" id="CHEBI:15377"/>
        <dbReference type="ChEBI" id="CHEBI:29748"/>
        <dbReference type="ChEBI" id="CHEBI:76981"/>
        <dbReference type="EC" id="4.2.1.151"/>
    </reaction>
</comment>
<accession>A0A7T0C0V0</accession>
<dbReference type="GO" id="GO:0016836">
    <property type="term" value="F:hydro-lyase activity"/>
    <property type="evidence" value="ECO:0007669"/>
    <property type="project" value="UniProtKB-UniRule"/>
</dbReference>
<comment type="pathway">
    <text evidence="1 4">Quinol/quinone metabolism; menaquinone biosynthesis.</text>
</comment>
<dbReference type="Pfam" id="PF02621">
    <property type="entry name" value="VitK2_biosynth"/>
    <property type="match status" value="1"/>
</dbReference>
<evidence type="ECO:0000256" key="2">
    <source>
        <dbReference type="ARBA" id="ARBA00022428"/>
    </source>
</evidence>
<dbReference type="Gene3D" id="3.40.190.10">
    <property type="entry name" value="Periplasmic binding protein-like II"/>
    <property type="match status" value="2"/>
</dbReference>
<dbReference type="PANTHER" id="PTHR37690:SF1">
    <property type="entry name" value="CHORISMATE DEHYDRATASE"/>
    <property type="match status" value="1"/>
</dbReference>
<dbReference type="SUPFAM" id="SSF53850">
    <property type="entry name" value="Periplasmic binding protein-like II"/>
    <property type="match status" value="1"/>
</dbReference>
<dbReference type="InterPro" id="IPR030868">
    <property type="entry name" value="MqnA"/>
</dbReference>
<evidence type="ECO:0000256" key="3">
    <source>
        <dbReference type="ARBA" id="ARBA00023239"/>
    </source>
</evidence>
<evidence type="ECO:0000313" key="5">
    <source>
        <dbReference type="EMBL" id="QPJ64465.1"/>
    </source>
</evidence>
<dbReference type="EC" id="4.2.1.151" evidence="4"/>
<dbReference type="AlphaFoldDB" id="A0A7T0C0V0"/>
<evidence type="ECO:0000256" key="4">
    <source>
        <dbReference type="HAMAP-Rule" id="MF_00995"/>
    </source>
</evidence>
<gene>
    <name evidence="4" type="primary">mqnA</name>
    <name evidence="5" type="ORF">G3M78_03255</name>
</gene>
<protein>
    <recommendedName>
        <fullName evidence="4">Chorismate dehydratase</fullName>
        <ecNumber evidence="4">4.2.1.151</ecNumber>
    </recommendedName>
    <alternativeName>
        <fullName evidence="4">Menaquinone biosynthetic enzyme MqnA</fullName>
    </alternativeName>
</protein>
<dbReference type="UniPathway" id="UPA00079"/>
<comment type="similarity">
    <text evidence="4">Belongs to the MqnA/MqnD family. MqnA subfamily.</text>
</comment>
<dbReference type="KEGG" id="nva:G3M78_03255"/>
<sequence length="268" mass="29538">MTRLGIHDFLNAQPLLQPLREQAKALNLSIHTAPPAQLADQLKAGELDLAMIPSIEYLRNADRYRLVPGPCIASKGRVDTVLLISKGPLDQIHSVAADQRSRTSIAALELLFGERFAPGWSLQAMQPDLNAMMQDCDAALIIGDPTFSLDIKAPLVAHDLSLEWQQRTRLPFVHAVFAVRNGVTLSYELLQALARAAQNSAATAERIANDYAVGDYKNPQRFQDYLTNKIRYILGEEEIQGMQTFRDLCAAANILPHAHDLTFTGLAG</sequence>
<dbReference type="PANTHER" id="PTHR37690">
    <property type="entry name" value="CHORISMATE DEHYDRATASE"/>
    <property type="match status" value="1"/>
</dbReference>
<organism evidence="5 6">
    <name type="scientific">Candidatus Nitrohelix vancouverensis</name>
    <dbReference type="NCBI Taxonomy" id="2705534"/>
    <lineage>
        <taxon>Bacteria</taxon>
        <taxon>Pseudomonadati</taxon>
        <taxon>Nitrospinota/Tectimicrobiota group</taxon>
        <taxon>Nitrospinota</taxon>
        <taxon>Nitrospinia</taxon>
        <taxon>Nitrospinales</taxon>
        <taxon>Nitrospinaceae</taxon>
        <taxon>Candidatus Nitrohelix</taxon>
    </lineage>
</organism>
<dbReference type="GO" id="GO:0009234">
    <property type="term" value="P:menaquinone biosynthetic process"/>
    <property type="evidence" value="ECO:0007669"/>
    <property type="project" value="UniProtKB-UniRule"/>
</dbReference>
<evidence type="ECO:0000256" key="1">
    <source>
        <dbReference type="ARBA" id="ARBA00004863"/>
    </source>
</evidence>
<dbReference type="CDD" id="cd13634">
    <property type="entry name" value="PBP2_Sco4506"/>
    <property type="match status" value="1"/>
</dbReference>
<comment type="function">
    <text evidence="4">Catalyzes the dehydration of chorismate into 3-[(1-carboxyvinyl)oxy]benzoate, a step in the biosynthesis of menaquinone (MK, vitamin K2).</text>
</comment>
<dbReference type="EMBL" id="CP048620">
    <property type="protein sequence ID" value="QPJ64465.1"/>
    <property type="molecule type" value="Genomic_DNA"/>
</dbReference>
<evidence type="ECO:0000313" key="6">
    <source>
        <dbReference type="Proteomes" id="UP000594464"/>
    </source>
</evidence>